<dbReference type="InterPro" id="IPR029069">
    <property type="entry name" value="HotDog_dom_sf"/>
</dbReference>
<evidence type="ECO:0000256" key="1">
    <source>
        <dbReference type="ARBA" id="ARBA00005953"/>
    </source>
</evidence>
<dbReference type="GO" id="GO:0047617">
    <property type="term" value="F:fatty acyl-CoA hydrolase activity"/>
    <property type="evidence" value="ECO:0007669"/>
    <property type="project" value="TreeGrafter"/>
</dbReference>
<dbReference type="CDD" id="cd00586">
    <property type="entry name" value="4HBT"/>
    <property type="match status" value="1"/>
</dbReference>
<dbReference type="PANTHER" id="PTHR31793:SF27">
    <property type="entry name" value="NOVEL THIOESTERASE SUPERFAMILY DOMAIN AND SAPOSIN A-TYPE DOMAIN CONTAINING PROTEIN (0610012H03RIK)"/>
    <property type="match status" value="1"/>
</dbReference>
<dbReference type="SUPFAM" id="SSF54637">
    <property type="entry name" value="Thioesterase/thiol ester dehydrase-isomerase"/>
    <property type="match status" value="1"/>
</dbReference>
<comment type="similarity">
    <text evidence="1">Belongs to the 4-hydroxybenzoyl-CoA thioesterase family.</text>
</comment>
<evidence type="ECO:0000256" key="2">
    <source>
        <dbReference type="ARBA" id="ARBA00022801"/>
    </source>
</evidence>
<feature type="domain" description="Thioesterase" evidence="3">
    <location>
        <begin position="51"/>
        <end position="149"/>
    </location>
</feature>
<sequence>MSPKEELEAKKRRMRSDYVFHQEYRTRWHALIPPANQSPLTKDRFDNDMYAHLNNTVYAMLFDSIVNSWLIAECGMDPFNRNKSTTSTTAGSSDSDSAVLQQVGIMVNSYCDYFASVSYPDVLDLGLRVARLGSSSVTYEVGVFRRGEEDVKVVGGYTHVFCARETMRPAEGGMEERVRRGLERLVVREGAKL</sequence>
<dbReference type="FunFam" id="3.10.129.10:FF:000104">
    <property type="entry name" value="Thioesterase family protein (AFU_orthologue AFUA_2G16350)"/>
    <property type="match status" value="1"/>
</dbReference>
<reference evidence="4 5" key="1">
    <citation type="submission" date="2015-11" db="EMBL/GenBank/DDBJ databases">
        <title>Aspergillus lentulus strain IFM 54703T.</title>
        <authorList>
            <person name="Kusuya Y."/>
            <person name="Sakai K."/>
            <person name="Kamei K."/>
            <person name="Takahashi H."/>
            <person name="Yaguchi T."/>
        </authorList>
    </citation>
    <scope>NUCLEOTIDE SEQUENCE [LARGE SCALE GENOMIC DNA]</scope>
    <source>
        <strain evidence="4 5">IFM 54703</strain>
    </source>
</reference>
<accession>A0AAN4PH09</accession>
<evidence type="ECO:0000313" key="5">
    <source>
        <dbReference type="Proteomes" id="UP000051487"/>
    </source>
</evidence>
<evidence type="ECO:0000313" key="4">
    <source>
        <dbReference type="EMBL" id="GAQ06148.1"/>
    </source>
</evidence>
<dbReference type="AlphaFoldDB" id="A0AAN4PH09"/>
<gene>
    <name evidence="4" type="ORF">ALT_3469</name>
</gene>
<evidence type="ECO:0000259" key="3">
    <source>
        <dbReference type="Pfam" id="PF03061"/>
    </source>
</evidence>
<dbReference type="Proteomes" id="UP000051487">
    <property type="component" value="Unassembled WGS sequence"/>
</dbReference>
<dbReference type="PANTHER" id="PTHR31793">
    <property type="entry name" value="4-HYDROXYBENZOYL-COA THIOESTERASE FAMILY MEMBER"/>
    <property type="match status" value="1"/>
</dbReference>
<protein>
    <recommendedName>
        <fullName evidence="3">Thioesterase domain-containing protein</fullName>
    </recommendedName>
</protein>
<dbReference type="EMBL" id="BCLY01000008">
    <property type="protein sequence ID" value="GAQ06148.1"/>
    <property type="molecule type" value="Genomic_DNA"/>
</dbReference>
<dbReference type="Pfam" id="PF03061">
    <property type="entry name" value="4HBT"/>
    <property type="match status" value="1"/>
</dbReference>
<name>A0AAN4PH09_ASPLE</name>
<keyword evidence="2" id="KW-0378">Hydrolase</keyword>
<dbReference type="InterPro" id="IPR006683">
    <property type="entry name" value="Thioestr_dom"/>
</dbReference>
<proteinExistence type="inferred from homology"/>
<dbReference type="Gene3D" id="3.10.129.10">
    <property type="entry name" value="Hotdog Thioesterase"/>
    <property type="match status" value="1"/>
</dbReference>
<organism evidence="4 5">
    <name type="scientific">Aspergillus lentulus</name>
    <dbReference type="NCBI Taxonomy" id="293939"/>
    <lineage>
        <taxon>Eukaryota</taxon>
        <taxon>Fungi</taxon>
        <taxon>Dikarya</taxon>
        <taxon>Ascomycota</taxon>
        <taxon>Pezizomycotina</taxon>
        <taxon>Eurotiomycetes</taxon>
        <taxon>Eurotiomycetidae</taxon>
        <taxon>Eurotiales</taxon>
        <taxon>Aspergillaceae</taxon>
        <taxon>Aspergillus</taxon>
        <taxon>Aspergillus subgen. Fumigati</taxon>
    </lineage>
</organism>
<dbReference type="InterPro" id="IPR050563">
    <property type="entry name" value="4-hydroxybenzoyl-CoA_TE"/>
</dbReference>
<comment type="caution">
    <text evidence="4">The sequence shown here is derived from an EMBL/GenBank/DDBJ whole genome shotgun (WGS) entry which is preliminary data.</text>
</comment>